<feature type="region of interest" description="Disordered" evidence="1">
    <location>
        <begin position="1"/>
        <end position="20"/>
    </location>
</feature>
<evidence type="ECO:0000313" key="2">
    <source>
        <dbReference type="EMBL" id="CAB4187865.1"/>
    </source>
</evidence>
<organism evidence="2">
    <name type="scientific">uncultured Caudovirales phage</name>
    <dbReference type="NCBI Taxonomy" id="2100421"/>
    <lineage>
        <taxon>Viruses</taxon>
        <taxon>Duplodnaviria</taxon>
        <taxon>Heunggongvirae</taxon>
        <taxon>Uroviricota</taxon>
        <taxon>Caudoviricetes</taxon>
        <taxon>Peduoviridae</taxon>
        <taxon>Maltschvirus</taxon>
        <taxon>Maltschvirus maltsch</taxon>
    </lineage>
</organism>
<sequence length="98" mass="10707">MDDPLKTLPIKRPGRPPGAVNLLTRTAKETIQGAAEGLGGMQRLVEWAQSDPVNERMFWGVIYPKLVPHQAPGEDSEGFSVSVVQFVKSKTIDHDPNG</sequence>
<evidence type="ECO:0000256" key="1">
    <source>
        <dbReference type="SAM" id="MobiDB-lite"/>
    </source>
</evidence>
<dbReference type="EMBL" id="LR797114">
    <property type="protein sequence ID" value="CAB4187865.1"/>
    <property type="molecule type" value="Genomic_DNA"/>
</dbReference>
<accession>A0A6J5R585</accession>
<proteinExistence type="predicted"/>
<gene>
    <name evidence="2" type="ORF">UFOVP1169_18</name>
</gene>
<name>A0A6J5R585_9CAUD</name>
<protein>
    <submittedName>
        <fullName evidence="2">Uncharacterized protein</fullName>
    </submittedName>
</protein>
<reference evidence="2" key="1">
    <citation type="submission" date="2020-05" db="EMBL/GenBank/DDBJ databases">
        <authorList>
            <person name="Chiriac C."/>
            <person name="Salcher M."/>
            <person name="Ghai R."/>
            <person name="Kavagutti S V."/>
        </authorList>
    </citation>
    <scope>NUCLEOTIDE SEQUENCE</scope>
</reference>